<organism evidence="1 2">
    <name type="scientific">Thalassobaculum litoreum DSM 18839</name>
    <dbReference type="NCBI Taxonomy" id="1123362"/>
    <lineage>
        <taxon>Bacteria</taxon>
        <taxon>Pseudomonadati</taxon>
        <taxon>Pseudomonadota</taxon>
        <taxon>Alphaproteobacteria</taxon>
        <taxon>Rhodospirillales</taxon>
        <taxon>Thalassobaculaceae</taxon>
        <taxon>Thalassobaculum</taxon>
    </lineage>
</organism>
<dbReference type="InterPro" id="IPR029787">
    <property type="entry name" value="Nucleotide_cyclase"/>
</dbReference>
<dbReference type="AlphaFoldDB" id="A0A8G2BKX6"/>
<dbReference type="InterPro" id="IPR043128">
    <property type="entry name" value="Rev_trsase/Diguanyl_cyclase"/>
</dbReference>
<dbReference type="SUPFAM" id="SSF55073">
    <property type="entry name" value="Nucleotide cyclase"/>
    <property type="match status" value="1"/>
</dbReference>
<dbReference type="RefSeq" id="WP_093153110.1">
    <property type="nucleotide sequence ID" value="NZ_FNBW01000014.1"/>
</dbReference>
<dbReference type="Gene3D" id="3.30.70.270">
    <property type="match status" value="1"/>
</dbReference>
<evidence type="ECO:0000313" key="2">
    <source>
        <dbReference type="Proteomes" id="UP000198615"/>
    </source>
</evidence>
<protein>
    <submittedName>
        <fullName evidence="1">Uncharacterized protein</fullName>
    </submittedName>
</protein>
<name>A0A8G2BKX6_9PROT</name>
<dbReference type="Proteomes" id="UP000198615">
    <property type="component" value="Unassembled WGS sequence"/>
</dbReference>
<evidence type="ECO:0000313" key="1">
    <source>
        <dbReference type="EMBL" id="SDG30877.1"/>
    </source>
</evidence>
<accession>A0A8G2BKX6</accession>
<reference evidence="1 2" key="1">
    <citation type="submission" date="2016-10" db="EMBL/GenBank/DDBJ databases">
        <authorList>
            <person name="Varghese N."/>
            <person name="Submissions S."/>
        </authorList>
    </citation>
    <scope>NUCLEOTIDE SEQUENCE [LARGE SCALE GENOMIC DNA]</scope>
    <source>
        <strain evidence="1 2">DSM 18839</strain>
    </source>
</reference>
<comment type="caution">
    <text evidence="1">The sequence shown here is derived from an EMBL/GenBank/DDBJ whole genome shotgun (WGS) entry which is preliminary data.</text>
</comment>
<gene>
    <name evidence="1" type="ORF">SAMN05660686_03977</name>
</gene>
<sequence>MERSIYISGADLAAQVAAQRMIGEGGRGFRGPETCESWLEVPPGGVVIGSLALDSDCGGPICQDGVTSVVIVPTHADGLQAMSRGADHYIVAAEVDGPVPETIALQIRRADSARSSGFGNGVIDQENCVDGQALRWLIAYTGSVVHRHGQIGYMILLRVVPEETVPSEALAELICTRLCATMRSADIVSWLGRNWFASLVATGLTLEGAQVLAGRLREACGHPIDYAGRRIAVRCNIGMTTFGGSETDPDMILDRAAAAVDQSTWSNFNESIQEAPR</sequence>
<dbReference type="EMBL" id="FNBW01000014">
    <property type="protein sequence ID" value="SDG30877.1"/>
    <property type="molecule type" value="Genomic_DNA"/>
</dbReference>
<proteinExistence type="predicted"/>
<keyword evidence="2" id="KW-1185">Reference proteome</keyword>